<dbReference type="AlphaFoldDB" id="A0A9P6LW71"/>
<dbReference type="Proteomes" id="UP000749646">
    <property type="component" value="Unassembled WGS sequence"/>
</dbReference>
<feature type="region of interest" description="Disordered" evidence="1">
    <location>
        <begin position="1"/>
        <end position="29"/>
    </location>
</feature>
<feature type="non-terminal residue" evidence="2">
    <location>
        <position position="1"/>
    </location>
</feature>
<gene>
    <name evidence="2" type="primary">CRLS1</name>
    <name evidence="2" type="ORF">BGZ65_010168</name>
</gene>
<sequence>MFTTSKKIPAGSSPSSEPEPDPDQDLSKPKGIVKKALHENIYTLPNFLTFTRLVAAPVIGYWVLQGNYTNAVILFGVAGVTDA</sequence>
<organism evidence="2 3">
    <name type="scientific">Modicella reniformis</name>
    <dbReference type="NCBI Taxonomy" id="1440133"/>
    <lineage>
        <taxon>Eukaryota</taxon>
        <taxon>Fungi</taxon>
        <taxon>Fungi incertae sedis</taxon>
        <taxon>Mucoromycota</taxon>
        <taxon>Mortierellomycotina</taxon>
        <taxon>Mortierellomycetes</taxon>
        <taxon>Mortierellales</taxon>
        <taxon>Mortierellaceae</taxon>
        <taxon>Modicella</taxon>
    </lineage>
</organism>
<protein>
    <submittedName>
        <fullName evidence="2">Cardiolipin synthase</fullName>
    </submittedName>
</protein>
<accession>A0A9P6LW71</accession>
<reference evidence="2" key="1">
    <citation type="journal article" date="2020" name="Fungal Divers.">
        <title>Resolving the Mortierellaceae phylogeny through synthesis of multi-gene phylogenetics and phylogenomics.</title>
        <authorList>
            <person name="Vandepol N."/>
            <person name="Liber J."/>
            <person name="Desiro A."/>
            <person name="Na H."/>
            <person name="Kennedy M."/>
            <person name="Barry K."/>
            <person name="Grigoriev I.V."/>
            <person name="Miller A.N."/>
            <person name="O'Donnell K."/>
            <person name="Stajich J.E."/>
            <person name="Bonito G."/>
        </authorList>
    </citation>
    <scope>NUCLEOTIDE SEQUENCE</scope>
    <source>
        <strain evidence="2">MES-2147</strain>
    </source>
</reference>
<dbReference type="InterPro" id="IPR000462">
    <property type="entry name" value="CDP-OH_P_trans"/>
</dbReference>
<evidence type="ECO:0000313" key="3">
    <source>
        <dbReference type="Proteomes" id="UP000749646"/>
    </source>
</evidence>
<dbReference type="EMBL" id="JAAAHW010007866">
    <property type="protein sequence ID" value="KAF9946011.1"/>
    <property type="molecule type" value="Genomic_DNA"/>
</dbReference>
<dbReference type="GO" id="GO:0016020">
    <property type="term" value="C:membrane"/>
    <property type="evidence" value="ECO:0007669"/>
    <property type="project" value="InterPro"/>
</dbReference>
<dbReference type="GO" id="GO:0016780">
    <property type="term" value="F:phosphotransferase activity, for other substituted phosphate groups"/>
    <property type="evidence" value="ECO:0007669"/>
    <property type="project" value="InterPro"/>
</dbReference>
<keyword evidence="3" id="KW-1185">Reference proteome</keyword>
<evidence type="ECO:0000313" key="2">
    <source>
        <dbReference type="EMBL" id="KAF9946011.1"/>
    </source>
</evidence>
<name>A0A9P6LW71_9FUNG</name>
<dbReference type="InterPro" id="IPR043130">
    <property type="entry name" value="CDP-OH_PTrfase_TM_dom"/>
</dbReference>
<dbReference type="Gene3D" id="1.20.120.1760">
    <property type="match status" value="1"/>
</dbReference>
<proteinExistence type="predicted"/>
<evidence type="ECO:0000256" key="1">
    <source>
        <dbReference type="SAM" id="MobiDB-lite"/>
    </source>
</evidence>
<dbReference type="Pfam" id="PF01066">
    <property type="entry name" value="CDP-OH_P_transf"/>
    <property type="match status" value="1"/>
</dbReference>
<comment type="caution">
    <text evidence="2">The sequence shown here is derived from an EMBL/GenBank/DDBJ whole genome shotgun (WGS) entry which is preliminary data.</text>
</comment>
<dbReference type="GO" id="GO:0008654">
    <property type="term" value="P:phospholipid biosynthetic process"/>
    <property type="evidence" value="ECO:0007669"/>
    <property type="project" value="InterPro"/>
</dbReference>
<dbReference type="OrthoDB" id="10020554at2759"/>